<organism evidence="2 3">
    <name type="scientific">Ataeniobius toweri</name>
    <dbReference type="NCBI Taxonomy" id="208326"/>
    <lineage>
        <taxon>Eukaryota</taxon>
        <taxon>Metazoa</taxon>
        <taxon>Chordata</taxon>
        <taxon>Craniata</taxon>
        <taxon>Vertebrata</taxon>
        <taxon>Euteleostomi</taxon>
        <taxon>Actinopterygii</taxon>
        <taxon>Neopterygii</taxon>
        <taxon>Teleostei</taxon>
        <taxon>Neoteleostei</taxon>
        <taxon>Acanthomorphata</taxon>
        <taxon>Ovalentaria</taxon>
        <taxon>Atherinomorphae</taxon>
        <taxon>Cyprinodontiformes</taxon>
        <taxon>Goodeidae</taxon>
        <taxon>Ataeniobius</taxon>
    </lineage>
</organism>
<reference evidence="2 3" key="1">
    <citation type="submission" date="2021-07" db="EMBL/GenBank/DDBJ databases">
        <authorList>
            <person name="Palmer J.M."/>
        </authorList>
    </citation>
    <scope>NUCLEOTIDE SEQUENCE [LARGE SCALE GENOMIC DNA]</scope>
    <source>
        <strain evidence="2 3">AT_MEX2019</strain>
        <tissue evidence="2">Muscle</tissue>
    </source>
</reference>
<evidence type="ECO:0000313" key="2">
    <source>
        <dbReference type="EMBL" id="MED6255588.1"/>
    </source>
</evidence>
<comment type="caution">
    <text evidence="2">The sequence shown here is derived from an EMBL/GenBank/DDBJ whole genome shotgun (WGS) entry which is preliminary data.</text>
</comment>
<proteinExistence type="predicted"/>
<dbReference type="Proteomes" id="UP001345963">
    <property type="component" value="Unassembled WGS sequence"/>
</dbReference>
<dbReference type="EMBL" id="JAHUTI010071365">
    <property type="protein sequence ID" value="MED6255588.1"/>
    <property type="molecule type" value="Genomic_DNA"/>
</dbReference>
<evidence type="ECO:0000313" key="3">
    <source>
        <dbReference type="Proteomes" id="UP001345963"/>
    </source>
</evidence>
<keyword evidence="3" id="KW-1185">Reference proteome</keyword>
<feature type="non-terminal residue" evidence="2">
    <location>
        <position position="1"/>
    </location>
</feature>
<evidence type="ECO:0000256" key="1">
    <source>
        <dbReference type="SAM" id="MobiDB-lite"/>
    </source>
</evidence>
<sequence>KPYLAPCWRSSEETLDCNLDSGYIPQLAAALVIHLSGKANLVQPPTIPPGSSEKPQSESARLHSFQTLKPSPWWITSTRIFDGPPGLLALRTFCIINKYLKRFSVFECSLHVGQVGLKKR</sequence>
<protein>
    <submittedName>
        <fullName evidence="2">Uncharacterized protein</fullName>
    </submittedName>
</protein>
<name>A0ABU7BYB2_9TELE</name>
<feature type="region of interest" description="Disordered" evidence="1">
    <location>
        <begin position="43"/>
        <end position="63"/>
    </location>
</feature>
<accession>A0ABU7BYB2</accession>
<gene>
    <name evidence="2" type="ORF">ATANTOWER_011696</name>
</gene>
<feature type="compositionally biased region" description="Polar residues" evidence="1">
    <location>
        <begin position="53"/>
        <end position="63"/>
    </location>
</feature>